<dbReference type="GO" id="GO:0016758">
    <property type="term" value="F:hexosyltransferase activity"/>
    <property type="evidence" value="ECO:0007669"/>
    <property type="project" value="UniProtKB-ARBA"/>
</dbReference>
<evidence type="ECO:0000313" key="5">
    <source>
        <dbReference type="EMBL" id="ABZ79872.1"/>
    </source>
</evidence>
<dbReference type="InterPro" id="IPR029044">
    <property type="entry name" value="Nucleotide-diphossugar_trans"/>
</dbReference>
<sequence length="351" mass="41625">MVMQQPLVSVIIPIYNVEKYLRECLDSVVNQTLREIEIILINDGSTDNCGKICDEYATKDKRIIVIHKENAGLGAAYNSGLDIAKGEYIGFVESDDWIEFNMYEELYFKAKNNDSDLVKCMFYDYNSTREPKDKLYMQKHEDFELFNCAPDNKIFKIEDYPKLLIYHSSIWASLYHKTLINRLRFQESKGATYQDFPFAIEALVLANKITTLRKAFYHYRQEPLNASSVKRTDQNLIKMIDQCIYARTRLISLGVFEKFKEEFYAHAISPLYGFYYQLQDDLKPLFFEKLVKFFNNSLSENLSYKYFNQREKDFLFCILKKDFSKTLLCNKQSLLYKFKKILKFLLGRRYI</sequence>
<accession>B0ZTM8</accession>
<dbReference type="SUPFAM" id="SSF53448">
    <property type="entry name" value="Nucleotide-diphospho-sugar transferases"/>
    <property type="match status" value="1"/>
</dbReference>
<evidence type="ECO:0000259" key="3">
    <source>
        <dbReference type="Pfam" id="PF00535"/>
    </source>
</evidence>
<evidence type="ECO:0000256" key="1">
    <source>
        <dbReference type="ARBA" id="ARBA00022676"/>
    </source>
</evidence>
<protein>
    <recommendedName>
        <fullName evidence="3">Glycosyltransferase 2-like domain-containing protein</fullName>
    </recommendedName>
</protein>
<dbReference type="Pfam" id="PF00535">
    <property type="entry name" value="Glycos_transf_2"/>
    <property type="match status" value="1"/>
</dbReference>
<dbReference type="Gene3D" id="3.90.550.10">
    <property type="entry name" value="Spore Coat Polysaccharide Biosynthesis Protein SpsA, Chain A"/>
    <property type="match status" value="1"/>
</dbReference>
<keyword evidence="1" id="KW-0328">Glycosyltransferase</keyword>
<reference evidence="4" key="1">
    <citation type="submission" date="2008-01" db="EMBL/GenBank/DDBJ databases">
        <title>Characterization of lipooligosaccharide biosynthetic loci of Campylobacter jejuni reveals 11 new LOS classes and evidence of mosaic organizations.</title>
        <authorList>
            <person name="Parker C.T."/>
            <person name="Gilbert M."/>
            <person name="Yuki N."/>
            <person name="Endtz H.P."/>
            <person name="Mandrell R.E."/>
        </authorList>
    </citation>
    <scope>NUCLEOTIDE SEQUENCE</scope>
    <source>
        <strain evidence="4">RM1850</strain>
        <strain evidence="5">RM3419</strain>
    </source>
</reference>
<evidence type="ECO:0000313" key="4">
    <source>
        <dbReference type="EMBL" id="ABZ79849.1"/>
    </source>
</evidence>
<feature type="domain" description="Glycosyltransferase 2-like" evidence="3">
    <location>
        <begin position="9"/>
        <end position="158"/>
    </location>
</feature>
<keyword evidence="2" id="KW-0808">Transferase</keyword>
<proteinExistence type="predicted"/>
<dbReference type="PANTHER" id="PTHR22916">
    <property type="entry name" value="GLYCOSYLTRANSFERASE"/>
    <property type="match status" value="1"/>
</dbReference>
<dbReference type="InterPro" id="IPR001173">
    <property type="entry name" value="Glyco_trans_2-like"/>
</dbReference>
<dbReference type="EMBL" id="EU404110">
    <property type="protein sequence ID" value="ABZ79872.1"/>
    <property type="molecule type" value="Genomic_DNA"/>
</dbReference>
<dbReference type="AlphaFoldDB" id="B0ZTM8"/>
<dbReference type="EMBL" id="EU404107">
    <property type="protein sequence ID" value="ABZ79849.1"/>
    <property type="molecule type" value="Genomic_DNA"/>
</dbReference>
<dbReference type="CDD" id="cd00761">
    <property type="entry name" value="Glyco_tranf_GTA_type"/>
    <property type="match status" value="1"/>
</dbReference>
<organism evidence="4">
    <name type="scientific">Campylobacter jejuni</name>
    <dbReference type="NCBI Taxonomy" id="197"/>
    <lineage>
        <taxon>Bacteria</taxon>
        <taxon>Pseudomonadati</taxon>
        <taxon>Campylobacterota</taxon>
        <taxon>Epsilonproteobacteria</taxon>
        <taxon>Campylobacterales</taxon>
        <taxon>Campylobacteraceae</taxon>
        <taxon>Campylobacter</taxon>
    </lineage>
</organism>
<evidence type="ECO:0000256" key="2">
    <source>
        <dbReference type="ARBA" id="ARBA00022679"/>
    </source>
</evidence>
<name>B0ZTM8_CAMJU</name>
<dbReference type="CAZy" id="GT2">
    <property type="family name" value="Glycosyltransferase Family 2"/>
</dbReference>
<dbReference type="PANTHER" id="PTHR22916:SF51">
    <property type="entry name" value="GLYCOSYLTRANSFERASE EPSH-RELATED"/>
    <property type="match status" value="1"/>
</dbReference>